<reference evidence="1" key="1">
    <citation type="submission" date="2018-01" db="EMBL/GenBank/DDBJ databases">
        <authorList>
            <person name="Mao J.F."/>
        </authorList>
    </citation>
    <scope>NUCLEOTIDE SEQUENCE</scope>
    <source>
        <strain evidence="1">Huo1</strain>
        <tissue evidence="1">Leaf</tissue>
    </source>
</reference>
<evidence type="ECO:0000313" key="2">
    <source>
        <dbReference type="Proteomes" id="UP000298416"/>
    </source>
</evidence>
<evidence type="ECO:0000313" key="1">
    <source>
        <dbReference type="EMBL" id="KAG6388248.1"/>
    </source>
</evidence>
<keyword evidence="2" id="KW-1185">Reference proteome</keyword>
<comment type="caution">
    <text evidence="1">The sequence shown here is derived from an EMBL/GenBank/DDBJ whole genome shotgun (WGS) entry which is preliminary data.</text>
</comment>
<dbReference type="EMBL" id="PNBA02000021">
    <property type="protein sequence ID" value="KAG6388248.1"/>
    <property type="molecule type" value="Genomic_DNA"/>
</dbReference>
<accession>A0A8X8W584</accession>
<protein>
    <submittedName>
        <fullName evidence="1">Uncharacterized protein</fullName>
    </submittedName>
</protein>
<proteinExistence type="predicted"/>
<dbReference type="AlphaFoldDB" id="A0A8X8W584"/>
<name>A0A8X8W584_SALSN</name>
<organism evidence="1">
    <name type="scientific">Salvia splendens</name>
    <name type="common">Scarlet sage</name>
    <dbReference type="NCBI Taxonomy" id="180675"/>
    <lineage>
        <taxon>Eukaryota</taxon>
        <taxon>Viridiplantae</taxon>
        <taxon>Streptophyta</taxon>
        <taxon>Embryophyta</taxon>
        <taxon>Tracheophyta</taxon>
        <taxon>Spermatophyta</taxon>
        <taxon>Magnoliopsida</taxon>
        <taxon>eudicotyledons</taxon>
        <taxon>Gunneridae</taxon>
        <taxon>Pentapetalae</taxon>
        <taxon>asterids</taxon>
        <taxon>lamiids</taxon>
        <taxon>Lamiales</taxon>
        <taxon>Lamiaceae</taxon>
        <taxon>Nepetoideae</taxon>
        <taxon>Mentheae</taxon>
        <taxon>Salviinae</taxon>
        <taxon>Salvia</taxon>
        <taxon>Salvia subgen. Calosphace</taxon>
        <taxon>core Calosphace</taxon>
    </lineage>
</organism>
<reference evidence="1" key="2">
    <citation type="submission" date="2020-08" db="EMBL/GenBank/DDBJ databases">
        <title>Plant Genome Project.</title>
        <authorList>
            <person name="Zhang R.-G."/>
        </authorList>
    </citation>
    <scope>NUCLEOTIDE SEQUENCE</scope>
    <source>
        <strain evidence="1">Huo1</strain>
        <tissue evidence="1">Leaf</tissue>
    </source>
</reference>
<dbReference type="Proteomes" id="UP000298416">
    <property type="component" value="Unassembled WGS sequence"/>
</dbReference>
<sequence length="125" mass="14228">MLTENSWRNGCSTLRELEIRDWFGSVKLPGRLSLPNLKTIHHRDIFLVFDDDHHTMEPFSGLPQLDDDSFSAKEISAPLLTSFRYGAPKAWECAKILQTKVGSLKQTPPPFSNIYEMSQSDGRMS</sequence>
<gene>
    <name evidence="1" type="ORF">SASPL_153449</name>
</gene>